<dbReference type="Gene3D" id="1.25.40.10">
    <property type="entry name" value="Tetratricopeptide repeat domain"/>
    <property type="match status" value="1"/>
</dbReference>
<dbReference type="SUPFAM" id="SSF48452">
    <property type="entry name" value="TPR-like"/>
    <property type="match status" value="1"/>
</dbReference>
<evidence type="ECO:0000313" key="2">
    <source>
        <dbReference type="Proteomes" id="UP001500795"/>
    </source>
</evidence>
<proteinExistence type="predicted"/>
<evidence type="ECO:0000313" key="1">
    <source>
        <dbReference type="EMBL" id="GAA3535910.1"/>
    </source>
</evidence>
<dbReference type="InterPro" id="IPR011990">
    <property type="entry name" value="TPR-like_helical_dom_sf"/>
</dbReference>
<organism evidence="1 2">
    <name type="scientific">Zobellella aerophila</name>
    <dbReference type="NCBI Taxonomy" id="870480"/>
    <lineage>
        <taxon>Bacteria</taxon>
        <taxon>Pseudomonadati</taxon>
        <taxon>Pseudomonadota</taxon>
        <taxon>Gammaproteobacteria</taxon>
        <taxon>Aeromonadales</taxon>
        <taxon>Aeromonadaceae</taxon>
        <taxon>Zobellella</taxon>
    </lineage>
</organism>
<keyword evidence="2" id="KW-1185">Reference proteome</keyword>
<protein>
    <submittedName>
        <fullName evidence="1">Uncharacterized protein</fullName>
    </submittedName>
</protein>
<gene>
    <name evidence="1" type="ORF">GCM10022394_14400</name>
</gene>
<dbReference type="RefSeq" id="WP_344956284.1">
    <property type="nucleotide sequence ID" value="NZ_BAABCX010000001.1"/>
</dbReference>
<sequence>MKHKLPLFALLLSALALSVIGGQMLLAGVWQYQTDLFLDDWAQKGRQPEPLAWMVAEQAAQGAVAIYPVANGDYLDRLGRVYDWQQLSEPIGSPLAKASREQAVTAYRTSLQARPNWPFSWNQLATAKLRQGELDDEFKQALEKGFNLGPWRPIAYQQTAYLGLVSWHTLNAQEQQTVTNAIHHALTHTTQSKRQTEQLLSRLQRTDLMAAGE</sequence>
<comment type="caution">
    <text evidence="1">The sequence shown here is derived from an EMBL/GenBank/DDBJ whole genome shotgun (WGS) entry which is preliminary data.</text>
</comment>
<accession>A0ABP6VMG5</accession>
<reference evidence="2" key="1">
    <citation type="journal article" date="2019" name="Int. J. Syst. Evol. Microbiol.">
        <title>The Global Catalogue of Microorganisms (GCM) 10K type strain sequencing project: providing services to taxonomists for standard genome sequencing and annotation.</title>
        <authorList>
            <consortium name="The Broad Institute Genomics Platform"/>
            <consortium name="The Broad Institute Genome Sequencing Center for Infectious Disease"/>
            <person name="Wu L."/>
            <person name="Ma J."/>
        </authorList>
    </citation>
    <scope>NUCLEOTIDE SEQUENCE [LARGE SCALE GENOMIC DNA]</scope>
    <source>
        <strain evidence="2">JCM 17110</strain>
    </source>
</reference>
<dbReference type="Proteomes" id="UP001500795">
    <property type="component" value="Unassembled WGS sequence"/>
</dbReference>
<name>A0ABP6VMG5_9GAMM</name>
<dbReference type="EMBL" id="BAABCX010000001">
    <property type="protein sequence ID" value="GAA3535910.1"/>
    <property type="molecule type" value="Genomic_DNA"/>
</dbReference>